<dbReference type="CDD" id="cd02508">
    <property type="entry name" value="ADP_Glucose_PP"/>
    <property type="match status" value="1"/>
</dbReference>
<dbReference type="NCBIfam" id="TIGR02091">
    <property type="entry name" value="glgC"/>
    <property type="match status" value="1"/>
</dbReference>
<feature type="domain" description="Nucleotidyl transferase" evidence="16">
    <location>
        <begin position="99"/>
        <end position="375"/>
    </location>
</feature>
<comment type="pathway">
    <text evidence="4 15">Glycan biosynthesis; starch biosynthesis.</text>
</comment>
<dbReference type="Pfam" id="PF25247">
    <property type="entry name" value="LbH_GLGC"/>
    <property type="match status" value="1"/>
</dbReference>
<dbReference type="InterPro" id="IPR029044">
    <property type="entry name" value="Nucleotide-diphossugar_trans"/>
</dbReference>
<evidence type="ECO:0000256" key="11">
    <source>
        <dbReference type="ARBA" id="ARBA00022695"/>
    </source>
</evidence>
<dbReference type="GO" id="GO:0009507">
    <property type="term" value="C:chloroplast"/>
    <property type="evidence" value="ECO:0007669"/>
    <property type="project" value="UniProtKB-SubCell"/>
</dbReference>
<dbReference type="Gramene" id="Psat07G0425000-T1">
    <property type="protein sequence ID" value="KAI5388488.1"/>
    <property type="gene ID" value="KIW84_074250"/>
</dbReference>
<evidence type="ECO:0000256" key="9">
    <source>
        <dbReference type="ARBA" id="ARBA00022533"/>
    </source>
</evidence>
<evidence type="ECO:0000256" key="4">
    <source>
        <dbReference type="ARBA" id="ARBA00004727"/>
    </source>
</evidence>
<reference evidence="17 18" key="1">
    <citation type="journal article" date="2022" name="Nat. Genet.">
        <title>Improved pea reference genome and pan-genome highlight genomic features and evolutionary characteristics.</title>
        <authorList>
            <person name="Yang T."/>
            <person name="Liu R."/>
            <person name="Luo Y."/>
            <person name="Hu S."/>
            <person name="Wang D."/>
            <person name="Wang C."/>
            <person name="Pandey M.K."/>
            <person name="Ge S."/>
            <person name="Xu Q."/>
            <person name="Li N."/>
            <person name="Li G."/>
            <person name="Huang Y."/>
            <person name="Saxena R.K."/>
            <person name="Ji Y."/>
            <person name="Li M."/>
            <person name="Yan X."/>
            <person name="He Y."/>
            <person name="Liu Y."/>
            <person name="Wang X."/>
            <person name="Xiang C."/>
            <person name="Varshney R.K."/>
            <person name="Ding H."/>
            <person name="Gao S."/>
            <person name="Zong X."/>
        </authorList>
    </citation>
    <scope>NUCLEOTIDE SEQUENCE [LARGE SCALE GENOMIC DNA]</scope>
    <source>
        <strain evidence="17 18">cv. Zhongwan 6</strain>
    </source>
</reference>
<evidence type="ECO:0000256" key="2">
    <source>
        <dbReference type="ARBA" id="ARBA00002231"/>
    </source>
</evidence>
<dbReference type="GO" id="GO:0019252">
    <property type="term" value="P:starch biosynthetic process"/>
    <property type="evidence" value="ECO:0007669"/>
    <property type="project" value="UniProtKB-KW"/>
</dbReference>
<dbReference type="PANTHER" id="PTHR43523">
    <property type="entry name" value="GLUCOSE-1-PHOSPHATE ADENYLYLTRANSFERASE-RELATED"/>
    <property type="match status" value="1"/>
</dbReference>
<dbReference type="NCBIfam" id="NF002772">
    <property type="entry name" value="PRK02862.1"/>
    <property type="match status" value="1"/>
</dbReference>
<dbReference type="Gene3D" id="3.90.550.10">
    <property type="entry name" value="Spore Coat Polysaccharide Biosynthesis Protein SpsA, Chain A"/>
    <property type="match status" value="1"/>
</dbReference>
<comment type="catalytic activity">
    <reaction evidence="1 15">
        <text>alpha-D-glucose 1-phosphate + ATP + H(+) = ADP-alpha-D-glucose + diphosphate</text>
        <dbReference type="Rhea" id="RHEA:12120"/>
        <dbReference type="ChEBI" id="CHEBI:15378"/>
        <dbReference type="ChEBI" id="CHEBI:30616"/>
        <dbReference type="ChEBI" id="CHEBI:33019"/>
        <dbReference type="ChEBI" id="CHEBI:57498"/>
        <dbReference type="ChEBI" id="CHEBI:58601"/>
        <dbReference type="EC" id="2.7.7.27"/>
    </reaction>
</comment>
<keyword evidence="10 15" id="KW-0808">Transferase</keyword>
<dbReference type="AlphaFoldDB" id="A0A9D4VS94"/>
<evidence type="ECO:0000256" key="10">
    <source>
        <dbReference type="ARBA" id="ARBA00022679"/>
    </source>
</evidence>
<evidence type="ECO:0000256" key="5">
    <source>
        <dbReference type="ARBA" id="ARBA00010443"/>
    </source>
</evidence>
<dbReference type="PROSITE" id="PS00809">
    <property type="entry name" value="ADP_GLC_PYROPHOSPH_2"/>
    <property type="match status" value="1"/>
</dbReference>
<keyword evidence="8 15" id="KW-0150">Chloroplast</keyword>
<dbReference type="SUPFAM" id="SSF51161">
    <property type="entry name" value="Trimeric LpxA-like enzymes"/>
    <property type="match status" value="1"/>
</dbReference>
<keyword evidence="15" id="KW-0934">Plastid</keyword>
<dbReference type="PROSITE" id="PS00810">
    <property type="entry name" value="ADP_GLC_PYROPHOSPH_3"/>
    <property type="match status" value="1"/>
</dbReference>
<comment type="subcellular location">
    <subcellularLocation>
        <location evidence="3 15">Plastid</location>
        <location evidence="3 15">Chloroplast</location>
    </subcellularLocation>
</comment>
<evidence type="ECO:0000256" key="3">
    <source>
        <dbReference type="ARBA" id="ARBA00004229"/>
    </source>
</evidence>
<protein>
    <recommendedName>
        <fullName evidence="7 15">Glucose-1-phosphate adenylyltransferase</fullName>
        <ecNumber evidence="7 15">2.7.7.27</ecNumber>
    </recommendedName>
    <alternativeName>
        <fullName evidence="15">ADP-glucose pyrophosphorylase</fullName>
    </alternativeName>
</protein>
<dbReference type="PANTHER" id="PTHR43523:SF25">
    <property type="entry name" value="GLUCOSE-1-PHOSPHATE ADENYLYLTRANSFERASE"/>
    <property type="match status" value="1"/>
</dbReference>
<dbReference type="InterPro" id="IPR005836">
    <property type="entry name" value="ADP_Glu_pyroP_CS"/>
</dbReference>
<sequence>MVSTCVNFKTNTHVTNLRKDNIFHQENGFLGERIKGGLNYSPWNINKLEISLKNKERVKKVKKPGVVSAVLTSNDATETKTFQVPSFLRRKADPKNVVSIILGGGSGVQLFPLTKRAATPAVPVGGCYRLIDIPMSNCINSGINKVFVLTQFNSASLNRHISRTYFGNGINFGDGYVEVLAATQTPGEAGKNWFQGTADAVRQFTWVFEDAKNTNIENVIILAGDHLYRMDYMDLVQSHIDRNADITVSCAAVGDSRASDFGLVKVDSRGRIIQFSEKPKGADLKAMQVDTSLFGLSPQDAIASPFIASMGVYVFKTDVLLKLLKWRYPTSNDFGSEIIPASVKEYNVQAFFFGDYWEDIGTIRSFYDANMALTEESPMFKFYDPKTPIFTSPRFLPPTKIDKCRIVDAIISHGCFLRECSVQHSIVGERSRLDYGVELKDTIMMGADYYQTESEIASELAEGKVPIGIGRNTKIRKCIIDKNARIGKDVIIMNKDGVQEADRPRDGFYIRSGITIVMEKATIEDGTII</sequence>
<dbReference type="FunFam" id="2.160.10.10:FF:000010">
    <property type="entry name" value="Glucose-1-phosphate adenylyltransferase"/>
    <property type="match status" value="1"/>
</dbReference>
<dbReference type="InterPro" id="IPR011004">
    <property type="entry name" value="Trimer_LpxA-like_sf"/>
</dbReference>
<dbReference type="OrthoDB" id="1733332at2759"/>
<comment type="subunit">
    <text evidence="6 15">Heterotetramer.</text>
</comment>
<evidence type="ECO:0000256" key="14">
    <source>
        <dbReference type="ARBA" id="ARBA00022922"/>
    </source>
</evidence>
<keyword evidence="14 15" id="KW-0750">Starch biosynthesis</keyword>
<evidence type="ECO:0000313" key="18">
    <source>
        <dbReference type="Proteomes" id="UP001058974"/>
    </source>
</evidence>
<dbReference type="GO" id="GO:0005978">
    <property type="term" value="P:glycogen biosynthetic process"/>
    <property type="evidence" value="ECO:0007669"/>
    <property type="project" value="InterPro"/>
</dbReference>
<dbReference type="SUPFAM" id="SSF53448">
    <property type="entry name" value="Nucleotide-diphospho-sugar transferases"/>
    <property type="match status" value="1"/>
</dbReference>
<dbReference type="EC" id="2.7.7.27" evidence="7 15"/>
<comment type="function">
    <text evidence="2 15">This protein plays a role in synthesis of starch. It catalyzes the synthesis of the activated glycosyl donor, ADP-glucose from Glc-1-P and ATP.</text>
</comment>
<keyword evidence="13 15" id="KW-0067">ATP-binding</keyword>
<keyword evidence="12 15" id="KW-0547">Nucleotide-binding</keyword>
<evidence type="ECO:0000256" key="15">
    <source>
        <dbReference type="RuleBase" id="RU362093"/>
    </source>
</evidence>
<comment type="caution">
    <text evidence="17">The sequence shown here is derived from an EMBL/GenBank/DDBJ whole genome shotgun (WGS) entry which is preliminary data.</text>
</comment>
<evidence type="ECO:0000256" key="1">
    <source>
        <dbReference type="ARBA" id="ARBA00000956"/>
    </source>
</evidence>
<dbReference type="Pfam" id="PF00483">
    <property type="entry name" value="NTP_transferase"/>
    <property type="match status" value="1"/>
</dbReference>
<dbReference type="InterPro" id="IPR005835">
    <property type="entry name" value="NTP_transferase_dom"/>
</dbReference>
<dbReference type="Proteomes" id="UP001058974">
    <property type="component" value="Chromosome 7"/>
</dbReference>
<evidence type="ECO:0000256" key="6">
    <source>
        <dbReference type="ARBA" id="ARBA00011680"/>
    </source>
</evidence>
<accession>A0A9D4VS94</accession>
<evidence type="ECO:0000256" key="8">
    <source>
        <dbReference type="ARBA" id="ARBA00022528"/>
    </source>
</evidence>
<evidence type="ECO:0000259" key="16">
    <source>
        <dbReference type="Pfam" id="PF00483"/>
    </source>
</evidence>
<evidence type="ECO:0000256" key="13">
    <source>
        <dbReference type="ARBA" id="ARBA00022840"/>
    </source>
</evidence>
<dbReference type="GO" id="GO:0005524">
    <property type="term" value="F:ATP binding"/>
    <property type="evidence" value="ECO:0007669"/>
    <property type="project" value="UniProtKB-KW"/>
</dbReference>
<name>A0A9D4VS94_PEA</name>
<dbReference type="FunFam" id="3.90.550.10:FF:000030">
    <property type="entry name" value="Glucose-1-phosphate adenylyltransferase"/>
    <property type="match status" value="1"/>
</dbReference>
<organism evidence="17 18">
    <name type="scientific">Pisum sativum</name>
    <name type="common">Garden pea</name>
    <name type="synonym">Lathyrus oleraceus</name>
    <dbReference type="NCBI Taxonomy" id="3888"/>
    <lineage>
        <taxon>Eukaryota</taxon>
        <taxon>Viridiplantae</taxon>
        <taxon>Streptophyta</taxon>
        <taxon>Embryophyta</taxon>
        <taxon>Tracheophyta</taxon>
        <taxon>Spermatophyta</taxon>
        <taxon>Magnoliopsida</taxon>
        <taxon>eudicotyledons</taxon>
        <taxon>Gunneridae</taxon>
        <taxon>Pentapetalae</taxon>
        <taxon>rosids</taxon>
        <taxon>fabids</taxon>
        <taxon>Fabales</taxon>
        <taxon>Fabaceae</taxon>
        <taxon>Papilionoideae</taxon>
        <taxon>50 kb inversion clade</taxon>
        <taxon>NPAAA clade</taxon>
        <taxon>Hologalegina</taxon>
        <taxon>IRL clade</taxon>
        <taxon>Fabeae</taxon>
        <taxon>Lathyrus</taxon>
    </lineage>
</organism>
<dbReference type="InterPro" id="IPR011831">
    <property type="entry name" value="ADP-Glc_PPase"/>
</dbReference>
<keyword evidence="11 15" id="KW-0548">Nucleotidyltransferase</keyword>
<proteinExistence type="inferred from homology"/>
<evidence type="ECO:0000256" key="7">
    <source>
        <dbReference type="ARBA" id="ARBA00012460"/>
    </source>
</evidence>
<evidence type="ECO:0000256" key="12">
    <source>
        <dbReference type="ARBA" id="ARBA00022741"/>
    </source>
</evidence>
<dbReference type="Gene3D" id="2.160.10.10">
    <property type="entry name" value="Hexapeptide repeat proteins"/>
    <property type="match status" value="1"/>
</dbReference>
<keyword evidence="9" id="KW-0021">Allosteric enzyme</keyword>
<dbReference type="Gramene" id="PSAT_LOCUS30743_t1">
    <property type="protein sequence ID" value="CAL5212389.1"/>
    <property type="gene ID" value="PSAT_LOCUS30743"/>
</dbReference>
<gene>
    <name evidence="17" type="ORF">KIW84_074250</name>
</gene>
<comment type="similarity">
    <text evidence="5 15">Belongs to the bacterial/plant glucose-1-phosphate adenylyltransferase family.</text>
</comment>
<evidence type="ECO:0000313" key="17">
    <source>
        <dbReference type="EMBL" id="KAI5388488.1"/>
    </source>
</evidence>
<dbReference type="EMBL" id="JAMSHJ010000007">
    <property type="protein sequence ID" value="KAI5388488.1"/>
    <property type="molecule type" value="Genomic_DNA"/>
</dbReference>
<dbReference type="CDD" id="cd04651">
    <property type="entry name" value="LbH_G1P_AT_C"/>
    <property type="match status" value="1"/>
</dbReference>
<dbReference type="GO" id="GO:0008878">
    <property type="term" value="F:glucose-1-phosphate adenylyltransferase activity"/>
    <property type="evidence" value="ECO:0007669"/>
    <property type="project" value="UniProtKB-EC"/>
</dbReference>
<keyword evidence="18" id="KW-1185">Reference proteome</keyword>